<dbReference type="Proteomes" id="UP000317990">
    <property type="component" value="Unassembled WGS sequence"/>
</dbReference>
<dbReference type="EMBL" id="SRMO01000066">
    <property type="protein sequence ID" value="TGG92135.1"/>
    <property type="molecule type" value="Genomic_DNA"/>
</dbReference>
<organism evidence="1 2">
    <name type="scientific">Aphanocapsa feldmannii 277cV</name>
    <dbReference type="NCBI Taxonomy" id="2507553"/>
    <lineage>
        <taxon>Bacteria</taxon>
        <taxon>Bacillati</taxon>
        <taxon>Cyanobacteriota</taxon>
        <taxon>Cyanophyceae</taxon>
        <taxon>Oscillatoriophycideae</taxon>
        <taxon>Chroococcales</taxon>
        <taxon>Microcystaceae</taxon>
        <taxon>Aphanocapsa</taxon>
    </lineage>
</organism>
<dbReference type="AlphaFoldDB" id="A0A524RN00"/>
<comment type="caution">
    <text evidence="1">The sequence shown here is derived from an EMBL/GenBank/DDBJ whole genome shotgun (WGS) entry which is preliminary data.</text>
</comment>
<reference evidence="1 2" key="1">
    <citation type="journal article" date="2019" name="mSystems">
        <title>Life at home and on the roam: Genomic adaptions reflect the dual lifestyle of an intracellular, facultative symbiont.</title>
        <authorList>
            <person name="Burgsdorf I."/>
        </authorList>
    </citation>
    <scope>NUCLEOTIDE SEQUENCE [LARGE SCALE GENOMIC DNA]</scope>
    <source>
        <strain evidence="1">277cV</strain>
    </source>
</reference>
<accession>A0A524RN00</accession>
<gene>
    <name evidence="1" type="ORF">ERJ67_06555</name>
</gene>
<evidence type="ECO:0000313" key="2">
    <source>
        <dbReference type="Proteomes" id="UP000317990"/>
    </source>
</evidence>
<name>A0A524RN00_9CHRO</name>
<proteinExistence type="predicted"/>
<sequence length="132" mass="14184">MAPSPGEYEIQQRIRLACGRGTTRLWRNNTCALVDRQGRLMRFGLYKGSSDLIGLHSVEVTAAMVGQRIGQFVAIEVKAPHGAIRPEQETICSWCSGSVGSQRSAARSRRPARFSDALPGQGGAVLCPNASA</sequence>
<protein>
    <submittedName>
        <fullName evidence="1">VRR-NUC domain-containing protein</fullName>
    </submittedName>
</protein>
<evidence type="ECO:0000313" key="1">
    <source>
        <dbReference type="EMBL" id="TGG92135.1"/>
    </source>
</evidence>